<dbReference type="Proteomes" id="UP000054721">
    <property type="component" value="Unassembled WGS sequence"/>
</dbReference>
<dbReference type="STRING" id="6335.A0A0V1LS19"/>
<keyword evidence="1" id="KW-0472">Membrane</keyword>
<evidence type="ECO:0000256" key="1">
    <source>
        <dbReference type="SAM" id="Phobius"/>
    </source>
</evidence>
<proteinExistence type="predicted"/>
<dbReference type="EMBL" id="JYDW01000010">
    <property type="protein sequence ID" value="KRZ62251.1"/>
    <property type="molecule type" value="Genomic_DNA"/>
</dbReference>
<evidence type="ECO:0000313" key="2">
    <source>
        <dbReference type="EMBL" id="KRZ62251.1"/>
    </source>
</evidence>
<keyword evidence="1" id="KW-1133">Transmembrane helix</keyword>
<keyword evidence="1" id="KW-0812">Transmembrane</keyword>
<sequence>MILKKEYSETTVILKTDYDGSIVILIREYTGTIVILKREYSGENMGHCAALIIYAAFLAIASIILAHANESRSRLKIGMVHFGPALQLLVVDHAILLDHQIFVVLVFLLLGRQKLLFGLQNIAKLKSTESTEKY</sequence>
<keyword evidence="3" id="KW-1185">Reference proteome</keyword>
<reference evidence="2 3" key="1">
    <citation type="submission" date="2015-05" db="EMBL/GenBank/DDBJ databases">
        <title>Evolution of Trichinella species and genotypes.</title>
        <authorList>
            <person name="Korhonen P.K."/>
            <person name="Edoardo P."/>
            <person name="Giuseppe L.R."/>
            <person name="Gasser R.B."/>
        </authorList>
    </citation>
    <scope>NUCLEOTIDE SEQUENCE [LARGE SCALE GENOMIC DNA]</scope>
    <source>
        <strain evidence="2">ISS10</strain>
    </source>
</reference>
<dbReference type="AlphaFoldDB" id="A0A0V1LS19"/>
<feature type="transmembrane region" description="Helical" evidence="1">
    <location>
        <begin position="88"/>
        <end position="110"/>
    </location>
</feature>
<comment type="caution">
    <text evidence="2">The sequence shown here is derived from an EMBL/GenBank/DDBJ whole genome shotgun (WGS) entry which is preliminary data.</text>
</comment>
<gene>
    <name evidence="2" type="ORF">T02_2947</name>
</gene>
<evidence type="ECO:0000313" key="3">
    <source>
        <dbReference type="Proteomes" id="UP000054721"/>
    </source>
</evidence>
<protein>
    <submittedName>
        <fullName evidence="2">Uncharacterized protein</fullName>
    </submittedName>
</protein>
<accession>A0A0V1LS19</accession>
<name>A0A0V1LS19_9BILA</name>
<feature type="transmembrane region" description="Helical" evidence="1">
    <location>
        <begin position="48"/>
        <end position="68"/>
    </location>
</feature>
<organism evidence="2 3">
    <name type="scientific">Trichinella nativa</name>
    <dbReference type="NCBI Taxonomy" id="6335"/>
    <lineage>
        <taxon>Eukaryota</taxon>
        <taxon>Metazoa</taxon>
        <taxon>Ecdysozoa</taxon>
        <taxon>Nematoda</taxon>
        <taxon>Enoplea</taxon>
        <taxon>Dorylaimia</taxon>
        <taxon>Trichinellida</taxon>
        <taxon>Trichinellidae</taxon>
        <taxon>Trichinella</taxon>
    </lineage>
</organism>